<proteinExistence type="inferred from homology"/>
<keyword evidence="4" id="KW-1185">Reference proteome</keyword>
<accession>A0A238LGB0</accession>
<organism evidence="3 4">
    <name type="scientific">Flavimaricola marinus</name>
    <dbReference type="NCBI Taxonomy" id="1819565"/>
    <lineage>
        <taxon>Bacteria</taxon>
        <taxon>Pseudomonadati</taxon>
        <taxon>Pseudomonadota</taxon>
        <taxon>Alphaproteobacteria</taxon>
        <taxon>Rhodobacterales</taxon>
        <taxon>Paracoccaceae</taxon>
        <taxon>Flavimaricola</taxon>
    </lineage>
</organism>
<evidence type="ECO:0000259" key="2">
    <source>
        <dbReference type="Pfam" id="PF08327"/>
    </source>
</evidence>
<protein>
    <recommendedName>
        <fullName evidence="2">Activator of Hsp90 ATPase homologue 1/2-like C-terminal domain-containing protein</fullName>
    </recommendedName>
</protein>
<dbReference type="OrthoDB" id="9800600at2"/>
<feature type="domain" description="Activator of Hsp90 ATPase homologue 1/2-like C-terminal" evidence="2">
    <location>
        <begin position="19"/>
        <end position="132"/>
    </location>
</feature>
<dbReference type="SUPFAM" id="SSF55961">
    <property type="entry name" value="Bet v1-like"/>
    <property type="match status" value="1"/>
</dbReference>
<gene>
    <name evidence="3" type="ORF">LOM8899_02596</name>
</gene>
<dbReference type="Gene3D" id="3.30.530.20">
    <property type="match status" value="1"/>
</dbReference>
<dbReference type="Proteomes" id="UP000201613">
    <property type="component" value="Unassembled WGS sequence"/>
</dbReference>
<sequence>MTTPVPETRSVVIERTFPYPPARLWRALTQPHLMAEWLMKSDFAPEVGRDFTLTGDWGAVDCTVIEIEPERTLSYTWRAMGLDSVVTFSLRPDGSGTHLRMEQAGFLPDQEQSYRGAIYGWAKMFDALEAVVAKTD</sequence>
<evidence type="ECO:0000313" key="4">
    <source>
        <dbReference type="Proteomes" id="UP000201613"/>
    </source>
</evidence>
<dbReference type="RefSeq" id="WP_093992610.1">
    <property type="nucleotide sequence ID" value="NZ_FXZK01000004.1"/>
</dbReference>
<reference evidence="3 4" key="1">
    <citation type="submission" date="2017-05" db="EMBL/GenBank/DDBJ databases">
        <authorList>
            <person name="Song R."/>
            <person name="Chenine A.L."/>
            <person name="Ruprecht R.M."/>
        </authorList>
    </citation>
    <scope>NUCLEOTIDE SEQUENCE [LARGE SCALE GENOMIC DNA]</scope>
    <source>
        <strain evidence="3 4">CECT 8899</strain>
    </source>
</reference>
<dbReference type="Pfam" id="PF08327">
    <property type="entry name" value="AHSA1"/>
    <property type="match status" value="1"/>
</dbReference>
<comment type="similarity">
    <text evidence="1">Belongs to the AHA1 family.</text>
</comment>
<dbReference type="CDD" id="cd07814">
    <property type="entry name" value="SRPBCC_CalC_Aha1-like"/>
    <property type="match status" value="1"/>
</dbReference>
<evidence type="ECO:0000256" key="1">
    <source>
        <dbReference type="ARBA" id="ARBA00006817"/>
    </source>
</evidence>
<dbReference type="AlphaFoldDB" id="A0A238LGB0"/>
<dbReference type="EMBL" id="FXZK01000004">
    <property type="protein sequence ID" value="SMY08445.1"/>
    <property type="molecule type" value="Genomic_DNA"/>
</dbReference>
<dbReference type="InterPro" id="IPR023393">
    <property type="entry name" value="START-like_dom_sf"/>
</dbReference>
<name>A0A238LGB0_9RHOB</name>
<evidence type="ECO:0000313" key="3">
    <source>
        <dbReference type="EMBL" id="SMY08445.1"/>
    </source>
</evidence>
<dbReference type="InterPro" id="IPR013538">
    <property type="entry name" value="ASHA1/2-like_C"/>
</dbReference>